<accession>A0A3Q0J828</accession>
<dbReference type="PaxDb" id="121845-A0A3Q0J828"/>
<proteinExistence type="predicted"/>
<dbReference type="KEGG" id="dci:113469400"/>
<reference evidence="3" key="1">
    <citation type="submission" date="2025-08" db="UniProtKB">
        <authorList>
            <consortium name="RefSeq"/>
        </authorList>
    </citation>
    <scope>IDENTIFICATION</scope>
</reference>
<evidence type="ECO:0000256" key="1">
    <source>
        <dbReference type="SAM" id="Coils"/>
    </source>
</evidence>
<keyword evidence="1" id="KW-0175">Coiled coil</keyword>
<dbReference type="Proteomes" id="UP000079169">
    <property type="component" value="Unplaced"/>
</dbReference>
<evidence type="ECO:0000313" key="2">
    <source>
        <dbReference type="Proteomes" id="UP000079169"/>
    </source>
</evidence>
<sequence length="101" mass="11985">MEQEFAYIRDALRDIQKDKMAAYNENQELRREVGKLQEKIKYLEQSVENAEIELDKRDCKAQKAMQENKTLEHRIAALEELNEMLNKEKTSMKGKKNIHDS</sequence>
<organism evidence="2 3">
    <name type="scientific">Diaphorina citri</name>
    <name type="common">Asian citrus psyllid</name>
    <dbReference type="NCBI Taxonomy" id="121845"/>
    <lineage>
        <taxon>Eukaryota</taxon>
        <taxon>Metazoa</taxon>
        <taxon>Ecdysozoa</taxon>
        <taxon>Arthropoda</taxon>
        <taxon>Hexapoda</taxon>
        <taxon>Insecta</taxon>
        <taxon>Pterygota</taxon>
        <taxon>Neoptera</taxon>
        <taxon>Paraneoptera</taxon>
        <taxon>Hemiptera</taxon>
        <taxon>Sternorrhyncha</taxon>
        <taxon>Psylloidea</taxon>
        <taxon>Psyllidae</taxon>
        <taxon>Diaphorininae</taxon>
        <taxon>Diaphorina</taxon>
    </lineage>
</organism>
<gene>
    <name evidence="3" type="primary">LOC113469400</name>
</gene>
<dbReference type="RefSeq" id="XP_026682865.1">
    <property type="nucleotide sequence ID" value="XM_026827064.1"/>
</dbReference>
<dbReference type="GeneID" id="113469400"/>
<feature type="coiled-coil region" evidence="1">
    <location>
        <begin position="12"/>
        <end position="98"/>
    </location>
</feature>
<evidence type="ECO:0000313" key="3">
    <source>
        <dbReference type="RefSeq" id="XP_026682865.1"/>
    </source>
</evidence>
<protein>
    <submittedName>
        <fullName evidence="3">Uncharacterized protein LOC113469400</fullName>
    </submittedName>
</protein>
<keyword evidence="2" id="KW-1185">Reference proteome</keyword>
<name>A0A3Q0J828_DIACI</name>
<dbReference type="AlphaFoldDB" id="A0A3Q0J828"/>